<keyword evidence="5" id="KW-1185">Reference proteome</keyword>
<dbReference type="AlphaFoldDB" id="A0A087TGR5"/>
<sequence length="45" mass="5094">MDIETLRHCAAALANLSLHGGHENQEAMIQHKVPEWLFPLAFHTD</sequence>
<evidence type="ECO:0000313" key="4">
    <source>
        <dbReference type="EMBL" id="KFM64304.1"/>
    </source>
</evidence>
<protein>
    <submittedName>
        <fullName evidence="4">Sterile alpha and TIR motif-containing protein 1</fullName>
    </submittedName>
</protein>
<dbReference type="OrthoDB" id="202764at2759"/>
<dbReference type="PANTHER" id="PTHR22998">
    <property type="entry name" value="SARM1"/>
    <property type="match status" value="1"/>
</dbReference>
<dbReference type="STRING" id="407821.A0A087TGR5"/>
<gene>
    <name evidence="4" type="ORF">X975_07625</name>
</gene>
<organism evidence="4 5">
    <name type="scientific">Stegodyphus mimosarum</name>
    <name type="common">African social velvet spider</name>
    <dbReference type="NCBI Taxonomy" id="407821"/>
    <lineage>
        <taxon>Eukaryota</taxon>
        <taxon>Metazoa</taxon>
        <taxon>Ecdysozoa</taxon>
        <taxon>Arthropoda</taxon>
        <taxon>Chelicerata</taxon>
        <taxon>Arachnida</taxon>
        <taxon>Araneae</taxon>
        <taxon>Araneomorphae</taxon>
        <taxon>Entelegynae</taxon>
        <taxon>Eresoidea</taxon>
        <taxon>Eresidae</taxon>
        <taxon>Stegodyphus</taxon>
    </lineage>
</organism>
<dbReference type="GO" id="GO:0005737">
    <property type="term" value="C:cytoplasm"/>
    <property type="evidence" value="ECO:0007669"/>
    <property type="project" value="UniProtKB-SubCell"/>
</dbReference>
<reference evidence="4 5" key="1">
    <citation type="submission" date="2013-11" db="EMBL/GenBank/DDBJ databases">
        <title>Genome sequencing of Stegodyphus mimosarum.</title>
        <authorList>
            <person name="Bechsgaard J."/>
        </authorList>
    </citation>
    <scope>NUCLEOTIDE SEQUENCE [LARGE SCALE GENOMIC DNA]</scope>
</reference>
<feature type="non-terminal residue" evidence="4">
    <location>
        <position position="45"/>
    </location>
</feature>
<dbReference type="GO" id="GO:0034128">
    <property type="term" value="P:negative regulation of MyD88-independent toll-like receptor signaling pathway"/>
    <property type="evidence" value="ECO:0007669"/>
    <property type="project" value="InterPro"/>
</dbReference>
<evidence type="ECO:0000256" key="1">
    <source>
        <dbReference type="ARBA" id="ARBA00004496"/>
    </source>
</evidence>
<evidence type="ECO:0000256" key="2">
    <source>
        <dbReference type="ARBA" id="ARBA00022490"/>
    </source>
</evidence>
<evidence type="ECO:0000256" key="3">
    <source>
        <dbReference type="ARBA" id="ARBA00022737"/>
    </source>
</evidence>
<comment type="subcellular location">
    <subcellularLocation>
        <location evidence="1">Cytoplasm</location>
    </subcellularLocation>
</comment>
<dbReference type="EMBL" id="KK115155">
    <property type="protein sequence ID" value="KFM64304.1"/>
    <property type="molecule type" value="Genomic_DNA"/>
</dbReference>
<dbReference type="GO" id="GO:0048678">
    <property type="term" value="P:response to axon injury"/>
    <property type="evidence" value="ECO:0007669"/>
    <property type="project" value="InterPro"/>
</dbReference>
<dbReference type="InterPro" id="IPR039184">
    <property type="entry name" value="SARM1"/>
</dbReference>
<evidence type="ECO:0000313" key="5">
    <source>
        <dbReference type="Proteomes" id="UP000054359"/>
    </source>
</evidence>
<dbReference type="GO" id="GO:0030425">
    <property type="term" value="C:dendrite"/>
    <property type="evidence" value="ECO:0007669"/>
    <property type="project" value="TreeGrafter"/>
</dbReference>
<dbReference type="GO" id="GO:0035591">
    <property type="term" value="F:signaling adaptor activity"/>
    <property type="evidence" value="ECO:0007669"/>
    <property type="project" value="InterPro"/>
</dbReference>
<name>A0A087TGR5_STEMI</name>
<dbReference type="PANTHER" id="PTHR22998:SF1">
    <property type="entry name" value="NAD(+) HYDROLASE SARM1"/>
    <property type="match status" value="1"/>
</dbReference>
<keyword evidence="2" id="KW-0963">Cytoplasm</keyword>
<dbReference type="Proteomes" id="UP000054359">
    <property type="component" value="Unassembled WGS sequence"/>
</dbReference>
<dbReference type="GO" id="GO:0003953">
    <property type="term" value="F:NAD+ nucleosidase activity"/>
    <property type="evidence" value="ECO:0007669"/>
    <property type="project" value="InterPro"/>
</dbReference>
<proteinExistence type="predicted"/>
<keyword evidence="3" id="KW-0677">Repeat</keyword>
<accession>A0A087TGR5</accession>